<feature type="compositionally biased region" description="Acidic residues" evidence="6">
    <location>
        <begin position="101"/>
        <end position="115"/>
    </location>
</feature>
<dbReference type="RefSeq" id="XP_016483829.1">
    <property type="nucleotide sequence ID" value="XM_016628343.1"/>
</dbReference>
<keyword evidence="7" id="KW-0812">Transmembrane</keyword>
<evidence type="ECO:0000313" key="11">
    <source>
        <dbReference type="RefSeq" id="XP_016483829.1"/>
    </source>
</evidence>
<keyword evidence="5" id="KW-0333">Golgi apparatus</keyword>
<dbReference type="InterPro" id="IPR040911">
    <property type="entry name" value="Exostosin_GT47"/>
</dbReference>
<name>A0A1S4B4X2_TOBAC</name>
<feature type="transmembrane region" description="Helical" evidence="7">
    <location>
        <begin position="18"/>
        <end position="39"/>
    </location>
</feature>
<keyword evidence="7" id="KW-0472">Membrane</keyword>
<dbReference type="AlphaFoldDB" id="A0A1S4B4X2"/>
<sequence length="697" mass="79632">MKYGEEFQILCQIDKRKWILIVVLVAVTHLFCQTLMLPYGNALRSLVPDKTVLLPEKISFSIREYTVKSAKVAGTLVGKNFSNFDSASVLVHRVDSADNGDTGEDGENDEGVNGEDEAKLHSNNSDGKALDIDSDFVEDATIENDNVFDEVVDMDVETTMQNSANQIHTSILQKNDKSREDLSLEQVVKPNGELSADSELDANRSSMQIDTKTTSATNLSSVTDSNHLDPLPLVTLGLNESNYNHTARIKSSTGDLAQVLPNNGNHSLVQTDITVSSNGSPVKKKMRCMMPPKTITSISQMEKLLVRHRARSRAMRPRWSSERDQEILAARLQIENAPLLRSDRELYAPAFRNMSMFKRSYELMERILKVYVYKDGEKPIFHTPIMKGLYASEGWFMKLMEGNNKFVVKDPRKAHLFYLPFSSRMLEHSLYVRNSHNRTNLRQYLKEYSEKIAAKYRFWNRTGGADHFLVACHDWAPYETRHHMEHCIKALCNADVTVGFKIGRDVSLPETYVRSARNPLRDLGGKPPSQRKILAFYAGNMHGYLRPILLEHWKDKDPDMQIFGPMPSGVASKMNYIQHMKSSKFCICPKGYEVNSPRVVEAIFYECVPVIISDNFVPPLFEVLNWDAFSLIIAEKDIPNLKTILLAIPEKKYLDMQLAVRKVQRHFLWHAKPAKYDLFHMTLHSIWYNRVFQTKAR</sequence>
<evidence type="ECO:0000313" key="10">
    <source>
        <dbReference type="RefSeq" id="XP_016483828.1"/>
    </source>
</evidence>
<dbReference type="OrthoDB" id="1924787at2759"/>
<dbReference type="STRING" id="4097.A0A1S4B4X2"/>
<comment type="similarity">
    <text evidence="2">Belongs to the glycosyltransferase 47 family.</text>
</comment>
<dbReference type="PANTHER" id="PTHR11062">
    <property type="entry name" value="EXOSTOSIN HEPARAN SULFATE GLYCOSYLTRANSFERASE -RELATED"/>
    <property type="match status" value="1"/>
</dbReference>
<feature type="region of interest" description="Disordered" evidence="6">
    <location>
        <begin position="95"/>
        <end position="130"/>
    </location>
</feature>
<dbReference type="GeneID" id="107804446"/>
<comment type="subcellular location">
    <subcellularLocation>
        <location evidence="1">Golgi apparatus membrane</location>
        <topology evidence="1">Single-pass type II membrane protein</topology>
    </subcellularLocation>
</comment>
<evidence type="ECO:0000256" key="6">
    <source>
        <dbReference type="SAM" id="MobiDB-lite"/>
    </source>
</evidence>
<dbReference type="PANTHER" id="PTHR11062:SF210">
    <property type="entry name" value="EXOSTOSIN FAMILY PROTEIN"/>
    <property type="match status" value="1"/>
</dbReference>
<dbReference type="Proteomes" id="UP000790787">
    <property type="component" value="Chromosome 21"/>
</dbReference>
<dbReference type="InterPro" id="IPR004263">
    <property type="entry name" value="Exostosin"/>
</dbReference>
<evidence type="ECO:0000256" key="7">
    <source>
        <dbReference type="SAM" id="Phobius"/>
    </source>
</evidence>
<evidence type="ECO:0000256" key="2">
    <source>
        <dbReference type="ARBA" id="ARBA00010271"/>
    </source>
</evidence>
<evidence type="ECO:0000256" key="4">
    <source>
        <dbReference type="ARBA" id="ARBA00022968"/>
    </source>
</evidence>
<reference evidence="10 11" key="2">
    <citation type="submission" date="2025-04" db="UniProtKB">
        <authorList>
            <consortium name="RefSeq"/>
        </authorList>
    </citation>
    <scope>IDENTIFICATION</scope>
</reference>
<proteinExistence type="inferred from homology"/>
<dbReference type="GO" id="GO:0000139">
    <property type="term" value="C:Golgi membrane"/>
    <property type="evidence" value="ECO:0007669"/>
    <property type="project" value="UniProtKB-SubCell"/>
</dbReference>
<dbReference type="OMA" id="NDMAYEI"/>
<evidence type="ECO:0000313" key="12">
    <source>
        <dbReference type="RefSeq" id="XP_016483830.1"/>
    </source>
</evidence>
<dbReference type="RefSeq" id="XP_016483830.1">
    <property type="nucleotide sequence ID" value="XM_016628344.1"/>
</dbReference>
<keyword evidence="9" id="KW-1185">Reference proteome</keyword>
<dbReference type="PaxDb" id="4097-A0A1S4B4X2"/>
<evidence type="ECO:0000313" key="9">
    <source>
        <dbReference type="Proteomes" id="UP000790787"/>
    </source>
</evidence>
<protein>
    <submittedName>
        <fullName evidence="10 11">Probable glycosyltransferase At3g07620 isoform X1</fullName>
    </submittedName>
    <submittedName>
        <fullName evidence="12">Probable glycosyltransferase At3g07620 isoform X2</fullName>
    </submittedName>
</protein>
<organism evidence="10">
    <name type="scientific">Nicotiana tabacum</name>
    <name type="common">Common tobacco</name>
    <dbReference type="NCBI Taxonomy" id="4097"/>
    <lineage>
        <taxon>Eukaryota</taxon>
        <taxon>Viridiplantae</taxon>
        <taxon>Streptophyta</taxon>
        <taxon>Embryophyta</taxon>
        <taxon>Tracheophyta</taxon>
        <taxon>Spermatophyta</taxon>
        <taxon>Magnoliopsida</taxon>
        <taxon>eudicotyledons</taxon>
        <taxon>Gunneridae</taxon>
        <taxon>Pentapetalae</taxon>
        <taxon>asterids</taxon>
        <taxon>lamiids</taxon>
        <taxon>Solanales</taxon>
        <taxon>Solanaceae</taxon>
        <taxon>Nicotianoideae</taxon>
        <taxon>Nicotianeae</taxon>
        <taxon>Nicotiana</taxon>
    </lineage>
</organism>
<reference key="1">
    <citation type="journal article" date="2014" name="Nat. Commun.">
        <title>The tobacco genome sequence and its comparison with those of tomato and potato.</title>
        <authorList>
            <person name="Sierro N."/>
            <person name="Battey J.N."/>
            <person name="Ouadi S."/>
            <person name="Bakaher N."/>
            <person name="Bovet L."/>
            <person name="Willig A."/>
            <person name="Goepfert S."/>
            <person name="Peitsch M.C."/>
            <person name="Ivanov N.V."/>
        </authorList>
    </citation>
    <scope>NUCLEOTIDE SEQUENCE [LARGE SCALE GENOMIC DNA]</scope>
    <source>
        <strain>cv. TN90</strain>
    </source>
</reference>
<keyword evidence="3" id="KW-0808">Transferase</keyword>
<gene>
    <name evidence="10 11 12" type="primary">LOC107804446</name>
</gene>
<dbReference type="KEGG" id="nta:107804446"/>
<dbReference type="GO" id="GO:0016757">
    <property type="term" value="F:glycosyltransferase activity"/>
    <property type="evidence" value="ECO:0007669"/>
    <property type="project" value="UniProtKB-KW"/>
</dbReference>
<feature type="domain" description="Exostosin GT47" evidence="8">
    <location>
        <begin position="366"/>
        <end position="645"/>
    </location>
</feature>
<evidence type="ECO:0000256" key="5">
    <source>
        <dbReference type="ARBA" id="ARBA00023034"/>
    </source>
</evidence>
<dbReference type="RefSeq" id="XP_016483828.1">
    <property type="nucleotide sequence ID" value="XM_016628342.1"/>
</dbReference>
<keyword evidence="3" id="KW-0328">Glycosyltransferase</keyword>
<accession>A0A1S4B4X2</accession>
<evidence type="ECO:0000259" key="8">
    <source>
        <dbReference type="Pfam" id="PF03016"/>
    </source>
</evidence>
<evidence type="ECO:0000256" key="1">
    <source>
        <dbReference type="ARBA" id="ARBA00004323"/>
    </source>
</evidence>
<keyword evidence="7" id="KW-1133">Transmembrane helix</keyword>
<keyword evidence="4" id="KW-0735">Signal-anchor</keyword>
<evidence type="ECO:0000256" key="3">
    <source>
        <dbReference type="ARBA" id="ARBA00022676"/>
    </source>
</evidence>
<dbReference type="Pfam" id="PF03016">
    <property type="entry name" value="Exostosin_GT47"/>
    <property type="match status" value="1"/>
</dbReference>